<organism evidence="6 7">
    <name type="scientific">Reichenbachiella agarivorans</name>
    <dbReference type="NCBI Taxonomy" id="2979464"/>
    <lineage>
        <taxon>Bacteria</taxon>
        <taxon>Pseudomonadati</taxon>
        <taxon>Bacteroidota</taxon>
        <taxon>Cytophagia</taxon>
        <taxon>Cytophagales</taxon>
        <taxon>Reichenbachiellaceae</taxon>
        <taxon>Reichenbachiella</taxon>
    </lineage>
</organism>
<gene>
    <name evidence="6" type="ORF">N6H18_10965</name>
</gene>
<feature type="domain" description="NlpC/P60" evidence="5">
    <location>
        <begin position="131"/>
        <end position="251"/>
    </location>
</feature>
<keyword evidence="7" id="KW-1185">Reference proteome</keyword>
<dbReference type="PANTHER" id="PTHR47053:SF1">
    <property type="entry name" value="MUREIN DD-ENDOPEPTIDASE MEPH-RELATED"/>
    <property type="match status" value="1"/>
</dbReference>
<keyword evidence="3" id="KW-0378">Hydrolase</keyword>
<dbReference type="InterPro" id="IPR000064">
    <property type="entry name" value="NLP_P60_dom"/>
</dbReference>
<evidence type="ECO:0000256" key="3">
    <source>
        <dbReference type="ARBA" id="ARBA00022801"/>
    </source>
</evidence>
<protein>
    <submittedName>
        <fullName evidence="6">C40 family peptidase</fullName>
    </submittedName>
</protein>
<evidence type="ECO:0000259" key="5">
    <source>
        <dbReference type="PROSITE" id="PS51935"/>
    </source>
</evidence>
<sequence>MNQQPKGICRMAVVPMRNTASHTSPMISQLLFGEHYEVINEEGDWVQIELAFDHSQGWICKNQHSPITEEYYKQINLSDYKVCMDLSGSIFFQKKNVNIVLGSVLPITTNELFKLEEQIAFNGSAKSLSQRRDFDFMRDEIKKFEHAPYVMGGKTPFGIDEAGFIQQLFKLCGYKLPRTILAQSKAGKKVESLSKILAGDLVYVLTEQPQGYIYLGKEVFIGVSNGEVRRINHSFNETDPIAIRRILQENM</sequence>
<dbReference type="EMBL" id="CP106679">
    <property type="protein sequence ID" value="UXP30872.1"/>
    <property type="molecule type" value="Genomic_DNA"/>
</dbReference>
<dbReference type="InterPro" id="IPR051202">
    <property type="entry name" value="Peptidase_C40"/>
</dbReference>
<comment type="similarity">
    <text evidence="1">Belongs to the peptidase C40 family.</text>
</comment>
<evidence type="ECO:0000256" key="4">
    <source>
        <dbReference type="ARBA" id="ARBA00022807"/>
    </source>
</evidence>
<dbReference type="Gene3D" id="2.30.30.40">
    <property type="entry name" value="SH3 Domains"/>
    <property type="match status" value="1"/>
</dbReference>
<dbReference type="PROSITE" id="PS51935">
    <property type="entry name" value="NLPC_P60"/>
    <property type="match status" value="1"/>
</dbReference>
<keyword evidence="2" id="KW-0645">Protease</keyword>
<dbReference type="Gene3D" id="3.90.1720.10">
    <property type="entry name" value="endopeptidase domain like (from Nostoc punctiforme)"/>
    <property type="match status" value="1"/>
</dbReference>
<accession>A0ABY6CK18</accession>
<evidence type="ECO:0000256" key="1">
    <source>
        <dbReference type="ARBA" id="ARBA00007074"/>
    </source>
</evidence>
<dbReference type="PANTHER" id="PTHR47053">
    <property type="entry name" value="MUREIN DD-ENDOPEPTIDASE MEPH-RELATED"/>
    <property type="match status" value="1"/>
</dbReference>
<evidence type="ECO:0000313" key="7">
    <source>
        <dbReference type="Proteomes" id="UP001065174"/>
    </source>
</evidence>
<reference evidence="6" key="1">
    <citation type="submission" date="2022-09" db="EMBL/GenBank/DDBJ databases">
        <title>Comparative genomics and taxonomic characterization of three novel marine species of genus Reichenbachiella exhibiting antioxidant and polysaccharide degradation activities.</title>
        <authorList>
            <person name="Muhammad N."/>
            <person name="Lee Y.-J."/>
            <person name="Ko J."/>
            <person name="Kim S.-G."/>
        </authorList>
    </citation>
    <scope>NUCLEOTIDE SEQUENCE</scope>
    <source>
        <strain evidence="6">BKB1-1</strain>
    </source>
</reference>
<keyword evidence="4" id="KW-0788">Thiol protease</keyword>
<evidence type="ECO:0000256" key="2">
    <source>
        <dbReference type="ARBA" id="ARBA00022670"/>
    </source>
</evidence>
<proteinExistence type="inferred from homology"/>
<name>A0ABY6CK18_9BACT</name>
<dbReference type="Proteomes" id="UP001065174">
    <property type="component" value="Chromosome"/>
</dbReference>
<dbReference type="InterPro" id="IPR038765">
    <property type="entry name" value="Papain-like_cys_pep_sf"/>
</dbReference>
<evidence type="ECO:0000313" key="6">
    <source>
        <dbReference type="EMBL" id="UXP30872.1"/>
    </source>
</evidence>
<dbReference type="SUPFAM" id="SSF54001">
    <property type="entry name" value="Cysteine proteinases"/>
    <property type="match status" value="1"/>
</dbReference>
<dbReference type="Pfam" id="PF18348">
    <property type="entry name" value="SH3_16"/>
    <property type="match status" value="1"/>
</dbReference>
<dbReference type="RefSeq" id="WP_262308318.1">
    <property type="nucleotide sequence ID" value="NZ_CP106679.1"/>
</dbReference>
<dbReference type="Pfam" id="PF00877">
    <property type="entry name" value="NLPC_P60"/>
    <property type="match status" value="1"/>
</dbReference>
<dbReference type="InterPro" id="IPR041382">
    <property type="entry name" value="SH3_16"/>
</dbReference>